<evidence type="ECO:0000313" key="3">
    <source>
        <dbReference type="Proteomes" id="UP000728185"/>
    </source>
</evidence>
<reference evidence="2" key="1">
    <citation type="submission" date="2019-05" db="EMBL/GenBank/DDBJ databases">
        <title>Annotation for the trematode Fasciolopsis buski.</title>
        <authorList>
            <person name="Choi Y.-J."/>
        </authorList>
    </citation>
    <scope>NUCLEOTIDE SEQUENCE</scope>
    <source>
        <strain evidence="2">HT</strain>
        <tissue evidence="2">Whole worm</tissue>
    </source>
</reference>
<accession>A0A8E0RM14</accession>
<evidence type="ECO:0000256" key="1">
    <source>
        <dbReference type="SAM" id="MobiDB-lite"/>
    </source>
</evidence>
<organism evidence="2 3">
    <name type="scientific">Fasciolopsis buskii</name>
    <dbReference type="NCBI Taxonomy" id="27845"/>
    <lineage>
        <taxon>Eukaryota</taxon>
        <taxon>Metazoa</taxon>
        <taxon>Spiralia</taxon>
        <taxon>Lophotrochozoa</taxon>
        <taxon>Platyhelminthes</taxon>
        <taxon>Trematoda</taxon>
        <taxon>Digenea</taxon>
        <taxon>Plagiorchiida</taxon>
        <taxon>Echinostomata</taxon>
        <taxon>Echinostomatoidea</taxon>
        <taxon>Fasciolidae</taxon>
        <taxon>Fasciolopsis</taxon>
    </lineage>
</organism>
<feature type="compositionally biased region" description="Basic and acidic residues" evidence="1">
    <location>
        <begin position="1"/>
        <end position="15"/>
    </location>
</feature>
<gene>
    <name evidence="2" type="ORF">FBUS_08894</name>
</gene>
<protein>
    <submittedName>
        <fullName evidence="2">Uncharacterized protein</fullName>
    </submittedName>
</protein>
<name>A0A8E0RM14_9TREM</name>
<proteinExistence type="predicted"/>
<evidence type="ECO:0000313" key="2">
    <source>
        <dbReference type="EMBL" id="KAA0187377.1"/>
    </source>
</evidence>
<dbReference type="OrthoDB" id="6770331at2759"/>
<sequence length="189" mass="20880">MGDKQKNDKGLRSESESSSSSDAEIGGAEEARLQERVTFLNSQLEQFPNSYELHIELISVLKQLGDLEQLTAAREKMNAIYPLSPALVLSDTHIKSTGDQTMSYITRFQVSTRGNSKRKIRSVQIQQNPSSPSSSSSSIIIIIIHHHHPSSSFIIIIIIHHHHHHPSSSSSSSVSGIAHICLVRMSYGD</sequence>
<dbReference type="EMBL" id="LUCM01009155">
    <property type="protein sequence ID" value="KAA0187377.1"/>
    <property type="molecule type" value="Genomic_DNA"/>
</dbReference>
<dbReference type="Proteomes" id="UP000728185">
    <property type="component" value="Unassembled WGS sequence"/>
</dbReference>
<dbReference type="AlphaFoldDB" id="A0A8E0RM14"/>
<comment type="caution">
    <text evidence="2">The sequence shown here is derived from an EMBL/GenBank/DDBJ whole genome shotgun (WGS) entry which is preliminary data.</text>
</comment>
<feature type="region of interest" description="Disordered" evidence="1">
    <location>
        <begin position="1"/>
        <end position="27"/>
    </location>
</feature>
<keyword evidence="3" id="KW-1185">Reference proteome</keyword>